<comment type="caution">
    <text evidence="2">The sequence shown here is derived from an EMBL/GenBank/DDBJ whole genome shotgun (WGS) entry which is preliminary data.</text>
</comment>
<dbReference type="InterPro" id="IPR013024">
    <property type="entry name" value="GGCT-like"/>
</dbReference>
<dbReference type="Gene3D" id="3.10.490.10">
    <property type="entry name" value="Gamma-glutamyl cyclotransferase-like"/>
    <property type="match status" value="1"/>
</dbReference>
<feature type="compositionally biased region" description="Pro residues" evidence="1">
    <location>
        <begin position="33"/>
        <end position="44"/>
    </location>
</feature>
<name>A0AB34INY9_PRYPA</name>
<keyword evidence="3" id="KW-1185">Reference proteome</keyword>
<organism evidence="2 3">
    <name type="scientific">Prymnesium parvum</name>
    <name type="common">Toxic golden alga</name>
    <dbReference type="NCBI Taxonomy" id="97485"/>
    <lineage>
        <taxon>Eukaryota</taxon>
        <taxon>Haptista</taxon>
        <taxon>Haptophyta</taxon>
        <taxon>Prymnesiophyceae</taxon>
        <taxon>Prymnesiales</taxon>
        <taxon>Prymnesiaceae</taxon>
        <taxon>Prymnesium</taxon>
    </lineage>
</organism>
<dbReference type="Proteomes" id="UP001515480">
    <property type="component" value="Unassembled WGS sequence"/>
</dbReference>
<protein>
    <recommendedName>
        <fullName evidence="4">Gamma-glutamylcyclotransferase</fullName>
    </recommendedName>
</protein>
<dbReference type="EMBL" id="JBGBPQ010000021">
    <property type="protein sequence ID" value="KAL1503795.1"/>
    <property type="molecule type" value="Genomic_DNA"/>
</dbReference>
<feature type="compositionally biased region" description="Basic and acidic residues" evidence="1">
    <location>
        <begin position="10"/>
        <end position="24"/>
    </location>
</feature>
<gene>
    <name evidence="2" type="ORF">AB1Y20_012263</name>
</gene>
<dbReference type="InterPro" id="IPR036568">
    <property type="entry name" value="GGCT-like_sf"/>
</dbReference>
<accession>A0AB34INY9</accession>
<proteinExistence type="predicted"/>
<dbReference type="SUPFAM" id="SSF110857">
    <property type="entry name" value="Gamma-glutamyl cyclotransferase-like"/>
    <property type="match status" value="1"/>
</dbReference>
<feature type="region of interest" description="Disordered" evidence="1">
    <location>
        <begin position="1"/>
        <end position="45"/>
    </location>
</feature>
<sequence>MQRPQSAHTARTDATPRPRPESARARTSAKPPAAEPPSPPPPKPAIRYDVYAGGLSASIARHRVALMSGSLEERRQLSWVGTRQPSDVWCFAAGSLMNRHILASHDLHPKAAVPASLLSHQLLFSGAPAAACLLPSAEACVHGVLYKFSGALLPKLEAVHAGGQAARACAQLYTGAQVECLVFRSDEAVRAETALPTALYLSILVEGATQHHVDASYVETLKSHEAIPRKPASAFATFPMAATPVKMRMEALEAHLDAHLRADVGFEDCLIVVNKKVLKWVGPADHPLLATVRRRPIDKTLEEAQQKYDPLYGRPSSLRDMSDEHKAYVEDAWASSFLALFECLGFVDYEAPPPPPKEEDEE</sequence>
<dbReference type="AlphaFoldDB" id="A0AB34INY9"/>
<evidence type="ECO:0008006" key="4">
    <source>
        <dbReference type="Google" id="ProtNLM"/>
    </source>
</evidence>
<evidence type="ECO:0000313" key="3">
    <source>
        <dbReference type="Proteomes" id="UP001515480"/>
    </source>
</evidence>
<dbReference type="CDD" id="cd06661">
    <property type="entry name" value="GGCT_like"/>
    <property type="match status" value="1"/>
</dbReference>
<evidence type="ECO:0000256" key="1">
    <source>
        <dbReference type="SAM" id="MobiDB-lite"/>
    </source>
</evidence>
<reference evidence="2 3" key="1">
    <citation type="journal article" date="2024" name="Science">
        <title>Giant polyketide synthase enzymes in the biosynthesis of giant marine polyether toxins.</title>
        <authorList>
            <person name="Fallon T.R."/>
            <person name="Shende V.V."/>
            <person name="Wierzbicki I.H."/>
            <person name="Pendleton A.L."/>
            <person name="Watervoot N.F."/>
            <person name="Auber R.P."/>
            <person name="Gonzalez D.J."/>
            <person name="Wisecaver J.H."/>
            <person name="Moore B.S."/>
        </authorList>
    </citation>
    <scope>NUCLEOTIDE SEQUENCE [LARGE SCALE GENOMIC DNA]</scope>
    <source>
        <strain evidence="2 3">12B1</strain>
    </source>
</reference>
<evidence type="ECO:0000313" key="2">
    <source>
        <dbReference type="EMBL" id="KAL1503795.1"/>
    </source>
</evidence>